<keyword evidence="3" id="KW-0804">Transcription</keyword>
<name>A0ABV1XCE4_9ACTN</name>
<dbReference type="InterPro" id="IPR036388">
    <property type="entry name" value="WH-like_DNA-bd_sf"/>
</dbReference>
<reference evidence="5 6" key="1">
    <citation type="submission" date="2024-06" db="EMBL/GenBank/DDBJ databases">
        <title>The Natural Products Discovery Center: Release of the First 8490 Sequenced Strains for Exploring Actinobacteria Biosynthetic Diversity.</title>
        <authorList>
            <person name="Kalkreuter E."/>
            <person name="Kautsar S.A."/>
            <person name="Yang D."/>
            <person name="Bader C.D."/>
            <person name="Teijaro C.N."/>
            <person name="Fluegel L."/>
            <person name="Davis C.M."/>
            <person name="Simpson J.R."/>
            <person name="Lauterbach L."/>
            <person name="Steele A.D."/>
            <person name="Gui C."/>
            <person name="Meng S."/>
            <person name="Li G."/>
            <person name="Viehrig K."/>
            <person name="Ye F."/>
            <person name="Su P."/>
            <person name="Kiefer A.F."/>
            <person name="Nichols A."/>
            <person name="Cepeda A.J."/>
            <person name="Yan W."/>
            <person name="Fan B."/>
            <person name="Jiang Y."/>
            <person name="Adhikari A."/>
            <person name="Zheng C.-J."/>
            <person name="Schuster L."/>
            <person name="Cowan T.M."/>
            <person name="Smanski M.J."/>
            <person name="Chevrette M.G."/>
            <person name="De Carvalho L.P.S."/>
            <person name="Shen B."/>
        </authorList>
    </citation>
    <scope>NUCLEOTIDE SEQUENCE [LARGE SCALE GENOMIC DNA]</scope>
    <source>
        <strain evidence="5 6">NPDC000234</strain>
    </source>
</reference>
<keyword evidence="2" id="KW-0238">DNA-binding</keyword>
<keyword evidence="1" id="KW-0805">Transcription regulation</keyword>
<accession>A0ABV1XCE4</accession>
<evidence type="ECO:0000256" key="2">
    <source>
        <dbReference type="ARBA" id="ARBA00023125"/>
    </source>
</evidence>
<dbReference type="PANTHER" id="PTHR44688">
    <property type="entry name" value="DNA-BINDING TRANSCRIPTIONAL ACTIVATOR DEVR_DOSR"/>
    <property type="match status" value="1"/>
</dbReference>
<dbReference type="Pfam" id="PF00196">
    <property type="entry name" value="GerE"/>
    <property type="match status" value="1"/>
</dbReference>
<dbReference type="RefSeq" id="WP_350790601.1">
    <property type="nucleotide sequence ID" value="NZ_JBEPEK010000646.1"/>
</dbReference>
<comment type="caution">
    <text evidence="5">The sequence shown here is derived from an EMBL/GenBank/DDBJ whole genome shotgun (WGS) entry which is preliminary data.</text>
</comment>
<dbReference type="PRINTS" id="PR00038">
    <property type="entry name" value="HTHLUXR"/>
</dbReference>
<dbReference type="PANTHER" id="PTHR44688:SF16">
    <property type="entry name" value="DNA-BINDING TRANSCRIPTIONAL ACTIVATOR DEVR_DOSR"/>
    <property type="match status" value="1"/>
</dbReference>
<feature type="non-terminal residue" evidence="5">
    <location>
        <position position="1"/>
    </location>
</feature>
<keyword evidence="6" id="KW-1185">Reference proteome</keyword>
<dbReference type="EMBL" id="JBEPEK010000646">
    <property type="protein sequence ID" value="MER7186711.1"/>
    <property type="molecule type" value="Genomic_DNA"/>
</dbReference>
<dbReference type="Gene3D" id="1.10.10.10">
    <property type="entry name" value="Winged helix-like DNA-binding domain superfamily/Winged helix DNA-binding domain"/>
    <property type="match status" value="1"/>
</dbReference>
<gene>
    <name evidence="5" type="ORF">ABT404_45855</name>
</gene>
<dbReference type="CDD" id="cd06170">
    <property type="entry name" value="LuxR_C_like"/>
    <property type="match status" value="1"/>
</dbReference>
<evidence type="ECO:0000259" key="4">
    <source>
        <dbReference type="PROSITE" id="PS50043"/>
    </source>
</evidence>
<protein>
    <submittedName>
        <fullName evidence="5">LuxR C-terminal-related transcriptional regulator</fullName>
    </submittedName>
</protein>
<evidence type="ECO:0000313" key="6">
    <source>
        <dbReference type="Proteomes" id="UP001474181"/>
    </source>
</evidence>
<feature type="domain" description="HTH luxR-type" evidence="4">
    <location>
        <begin position="455"/>
        <end position="517"/>
    </location>
</feature>
<dbReference type="InterPro" id="IPR000792">
    <property type="entry name" value="Tscrpt_reg_LuxR_C"/>
</dbReference>
<dbReference type="InterPro" id="IPR011990">
    <property type="entry name" value="TPR-like_helical_dom_sf"/>
</dbReference>
<organism evidence="5 6">
    <name type="scientific">Streptomyces hyaluromycini</name>
    <dbReference type="NCBI Taxonomy" id="1377993"/>
    <lineage>
        <taxon>Bacteria</taxon>
        <taxon>Bacillati</taxon>
        <taxon>Actinomycetota</taxon>
        <taxon>Actinomycetes</taxon>
        <taxon>Kitasatosporales</taxon>
        <taxon>Streptomycetaceae</taxon>
        <taxon>Streptomyces</taxon>
    </lineage>
</organism>
<dbReference type="Proteomes" id="UP001474181">
    <property type="component" value="Unassembled WGS sequence"/>
</dbReference>
<sequence length="517" mass="56341">AAAAAFLERAAQLTPDPARQGERMLAAARARLDSGAPARARELLAQAEHRPLAPADRADARLQRALIEFHVARSPEATVALVDAAAGLPPDRARETYLEAFSSSMFVDRLPGRLRQLGMRIREQAPRRQDESRPVDLLLDALLDQVLAPVEEAVPTMQRAVAAFRTATSPWWMELACLMALDLGDDDSAEVLSARQVALAREQGAFAVLPQALRVHAIARTVFGRYEEATASLEEARAIDEAAGTVSLSFAELILAGWRGDADRVGELRATMRRRIGRDEAVGELYATAVLRNGLADYSAALDTGLASRTQEEEGSYVVWGLDPEFVEAAVRAGRPQECAAVTARLEALARTGRTAWAEARYRLAQALLDPGDAESTDARYREAVGLFARTGVRAHYGRTRLLYGEWLRRAGRRADARVELRAAHETLTAIGATAFAERAARELVATGQRPRRDGANPLDLLTAQERLIVGKVAGGATSKEVAAALFLSPRTIDTHLRNSYRKLGISSRRQLRELPL</sequence>
<dbReference type="PROSITE" id="PS50043">
    <property type="entry name" value="HTH_LUXR_2"/>
    <property type="match status" value="1"/>
</dbReference>
<dbReference type="SUPFAM" id="SSF46894">
    <property type="entry name" value="C-terminal effector domain of the bipartite response regulators"/>
    <property type="match status" value="1"/>
</dbReference>
<proteinExistence type="predicted"/>
<evidence type="ECO:0000256" key="1">
    <source>
        <dbReference type="ARBA" id="ARBA00023015"/>
    </source>
</evidence>
<dbReference type="SUPFAM" id="SSF48452">
    <property type="entry name" value="TPR-like"/>
    <property type="match status" value="1"/>
</dbReference>
<evidence type="ECO:0000313" key="5">
    <source>
        <dbReference type="EMBL" id="MER7186711.1"/>
    </source>
</evidence>
<dbReference type="SMART" id="SM00421">
    <property type="entry name" value="HTH_LUXR"/>
    <property type="match status" value="1"/>
</dbReference>
<dbReference type="PROSITE" id="PS00622">
    <property type="entry name" value="HTH_LUXR_1"/>
    <property type="match status" value="1"/>
</dbReference>
<evidence type="ECO:0000256" key="3">
    <source>
        <dbReference type="ARBA" id="ARBA00023163"/>
    </source>
</evidence>
<dbReference type="InterPro" id="IPR016032">
    <property type="entry name" value="Sig_transdc_resp-reg_C-effctor"/>
</dbReference>